<dbReference type="InterPro" id="IPR002893">
    <property type="entry name" value="Znf_MYND"/>
</dbReference>
<dbReference type="GO" id="GO:0008270">
    <property type="term" value="F:zinc ion binding"/>
    <property type="evidence" value="ECO:0007669"/>
    <property type="project" value="UniProtKB-KW"/>
</dbReference>
<organism evidence="6 7">
    <name type="scientific">Favolaschia claudopus</name>
    <dbReference type="NCBI Taxonomy" id="2862362"/>
    <lineage>
        <taxon>Eukaryota</taxon>
        <taxon>Fungi</taxon>
        <taxon>Dikarya</taxon>
        <taxon>Basidiomycota</taxon>
        <taxon>Agaricomycotina</taxon>
        <taxon>Agaricomycetes</taxon>
        <taxon>Agaricomycetidae</taxon>
        <taxon>Agaricales</taxon>
        <taxon>Marasmiineae</taxon>
        <taxon>Mycenaceae</taxon>
        <taxon>Favolaschia</taxon>
    </lineage>
</organism>
<evidence type="ECO:0000259" key="5">
    <source>
        <dbReference type="PROSITE" id="PS50865"/>
    </source>
</evidence>
<dbReference type="SUPFAM" id="SSF144232">
    <property type="entry name" value="HIT/MYND zinc finger-like"/>
    <property type="match status" value="1"/>
</dbReference>
<name>A0AAW0DKQ9_9AGAR</name>
<keyword evidence="3" id="KW-0862">Zinc</keyword>
<dbReference type="Proteomes" id="UP001362999">
    <property type="component" value="Unassembled WGS sequence"/>
</dbReference>
<gene>
    <name evidence="6" type="ORF">R3P38DRAFT_2866491</name>
</gene>
<dbReference type="Pfam" id="PF01753">
    <property type="entry name" value="zf-MYND"/>
    <property type="match status" value="1"/>
</dbReference>
<keyword evidence="7" id="KW-1185">Reference proteome</keyword>
<evidence type="ECO:0000256" key="1">
    <source>
        <dbReference type="ARBA" id="ARBA00022723"/>
    </source>
</evidence>
<proteinExistence type="predicted"/>
<dbReference type="PROSITE" id="PS50865">
    <property type="entry name" value="ZF_MYND_2"/>
    <property type="match status" value="1"/>
</dbReference>
<comment type="caution">
    <text evidence="6">The sequence shown here is derived from an EMBL/GenBank/DDBJ whole genome shotgun (WGS) entry which is preliminary data.</text>
</comment>
<reference evidence="6 7" key="1">
    <citation type="journal article" date="2024" name="J Genomics">
        <title>Draft genome sequencing and assembly of Favolaschia claudopus CIRM-BRFM 2984 isolated from oak limbs.</title>
        <authorList>
            <person name="Navarro D."/>
            <person name="Drula E."/>
            <person name="Chaduli D."/>
            <person name="Cazenave R."/>
            <person name="Ahrendt S."/>
            <person name="Wang J."/>
            <person name="Lipzen A."/>
            <person name="Daum C."/>
            <person name="Barry K."/>
            <person name="Grigoriev I.V."/>
            <person name="Favel A."/>
            <person name="Rosso M.N."/>
            <person name="Martin F."/>
        </authorList>
    </citation>
    <scope>NUCLEOTIDE SEQUENCE [LARGE SCALE GENOMIC DNA]</scope>
    <source>
        <strain evidence="6 7">CIRM-BRFM 2984</strain>
    </source>
</reference>
<evidence type="ECO:0000313" key="7">
    <source>
        <dbReference type="Proteomes" id="UP001362999"/>
    </source>
</evidence>
<accession>A0AAW0DKQ9</accession>
<keyword evidence="2 4" id="KW-0863">Zinc-finger</keyword>
<protein>
    <recommendedName>
        <fullName evidence="5">MYND-type domain-containing protein</fullName>
    </recommendedName>
</protein>
<feature type="domain" description="MYND-type" evidence="5">
    <location>
        <begin position="420"/>
        <end position="461"/>
    </location>
</feature>
<dbReference type="AlphaFoldDB" id="A0AAW0DKQ9"/>
<evidence type="ECO:0000256" key="3">
    <source>
        <dbReference type="ARBA" id="ARBA00022833"/>
    </source>
</evidence>
<evidence type="ECO:0000313" key="6">
    <source>
        <dbReference type="EMBL" id="KAK7050695.1"/>
    </source>
</evidence>
<evidence type="ECO:0000256" key="2">
    <source>
        <dbReference type="ARBA" id="ARBA00022771"/>
    </source>
</evidence>
<sequence>MHPALHLNNLQRLSISLRRFITPILHVEPTLQEVSRFHKLVLKQIPKATLAEFIPAFYYVLNPARIPKPEELDPPTTTQTTYIILAVTALTGLFGTAPAAETVPALWPRVWAWIDFLSTFANLLSETVLTPLTPDFIYEGMCFCNRLLSKSPDKEMMIASSPGFCVLALRLWINETDASRQIVLLVMVENILVPALGDCYRDVLEATDGDLNKFAKVMSRHLNTIVPLGRAEPHIDVLNSETLRRTLNILFAVDTCSPERRALSLALIPLGLVKTLTFTARALGNILSSSSFYLHRMCLQLCLIHLRSTFIKIPGKFILPMAIRHGILDAILSAARIDFSDNPETALEDLLNDILAPSTVLCYTLPDIGKAFARVTEHREFVVPEVQQAWDSFVMVLSRRLRVLARFNSEDRLTQRACDNVECGSFFPKPELKHCSSCMELFYCSRKCQAIDWKRGHRTSCDWYAKLRANRVAAFTSREYSFLCYLQNIDYEYQKVKLRKEHDTLQAENSDVVLWTRYDYSCLPPTVTVTWGDPSPDGCDQGEQWKDIIDRVERGGGERWGLEVIRVWVGNTLKDFMLPLRRISDEKAVETELDEAQRQVNHV</sequence>
<evidence type="ECO:0000256" key="4">
    <source>
        <dbReference type="PROSITE-ProRule" id="PRU00134"/>
    </source>
</evidence>
<dbReference type="EMBL" id="JAWWNJ010000008">
    <property type="protein sequence ID" value="KAK7050695.1"/>
    <property type="molecule type" value="Genomic_DNA"/>
</dbReference>
<keyword evidence="1" id="KW-0479">Metal-binding</keyword>
<dbReference type="Gene3D" id="6.10.140.2220">
    <property type="match status" value="1"/>
</dbReference>